<evidence type="ECO:0000256" key="1">
    <source>
        <dbReference type="ARBA" id="ARBA00005250"/>
    </source>
</evidence>
<dbReference type="EMBL" id="CP045871">
    <property type="protein sequence ID" value="QGG81286.1"/>
    <property type="molecule type" value="Genomic_DNA"/>
</dbReference>
<feature type="domain" description="Metallo-beta-lactamase" evidence="3">
    <location>
        <begin position="71"/>
        <end position="256"/>
    </location>
</feature>
<keyword evidence="5" id="KW-1185">Reference proteome</keyword>
<keyword evidence="2" id="KW-0732">Signal</keyword>
<accession>A0A5Q2QGY8</accession>
<dbReference type="InterPro" id="IPR036866">
    <property type="entry name" value="RibonucZ/Hydroxyglut_hydro"/>
</dbReference>
<proteinExistence type="inferred from homology"/>
<name>A0A5Q2QGY8_9GAMM</name>
<keyword evidence="4" id="KW-0378">Hydrolase</keyword>
<dbReference type="PANTHER" id="PTHR42951:SF4">
    <property type="entry name" value="ACYL-COENZYME A THIOESTERASE MBLAC2"/>
    <property type="match status" value="1"/>
</dbReference>
<feature type="signal peptide" evidence="2">
    <location>
        <begin position="1"/>
        <end position="17"/>
    </location>
</feature>
<feature type="chain" id="PRO_5024393010" evidence="2">
    <location>
        <begin position="18"/>
        <end position="325"/>
    </location>
</feature>
<dbReference type="SUPFAM" id="SSF56281">
    <property type="entry name" value="Metallo-hydrolase/oxidoreductase"/>
    <property type="match status" value="1"/>
</dbReference>
<dbReference type="KEGG" id="llp:GH975_05935"/>
<dbReference type="InterPro" id="IPR050855">
    <property type="entry name" value="NDM-1-like"/>
</dbReference>
<dbReference type="Pfam" id="PF00753">
    <property type="entry name" value="Lactamase_B"/>
    <property type="match status" value="1"/>
</dbReference>
<dbReference type="GO" id="GO:0017001">
    <property type="term" value="P:antibiotic catabolic process"/>
    <property type="evidence" value="ECO:0007669"/>
    <property type="project" value="UniProtKB-ARBA"/>
</dbReference>
<reference evidence="4 5" key="1">
    <citation type="submission" date="2019-11" db="EMBL/GenBank/DDBJ databases">
        <authorList>
            <person name="Khan S.A."/>
            <person name="Jeon C.O."/>
            <person name="Chun B.H."/>
        </authorList>
    </citation>
    <scope>NUCLEOTIDE SEQUENCE [LARGE SCALE GENOMIC DNA]</scope>
    <source>
        <strain evidence="4 5">IMCC 1097</strain>
    </source>
</reference>
<evidence type="ECO:0000256" key="2">
    <source>
        <dbReference type="SAM" id="SignalP"/>
    </source>
</evidence>
<dbReference type="CDD" id="cd16282">
    <property type="entry name" value="metallo-hydrolase-like_MBL-fold"/>
    <property type="match status" value="1"/>
</dbReference>
<sequence>MKTSVIALALLSGAVIAADDNRTPVERGEYGPLDQYPGNPLYSAPIQVSEHVYSAIGATQPATFENHGHNNNLSFIIGDASVMVINGGSNDELAAALHAHIRALTDLPVDYVVSENGQRHAVTGNHYWQQQGATLIGQTDAQHEIEDRAGDYIATTRRARQDENYAVHIVDFDQTVDEALTVDLGGLAVELRVFGPAHSPGDMAVIVPADQVVLAGDLAFHVRMPPIFDETDSAGWVETFRDFQAYAADMVIVPGHGGPTDMATVTAGTLDYLLYLREQAQILLDEGGSLDDAYKIDQRQYAHWHTYAELAARNAGRVFTQMEFE</sequence>
<dbReference type="AlphaFoldDB" id="A0A5Q2QGY8"/>
<evidence type="ECO:0000313" key="5">
    <source>
        <dbReference type="Proteomes" id="UP000388235"/>
    </source>
</evidence>
<gene>
    <name evidence="4" type="ORF">GH975_05935</name>
</gene>
<dbReference type="SMART" id="SM00849">
    <property type="entry name" value="Lactamase_B"/>
    <property type="match status" value="1"/>
</dbReference>
<comment type="similarity">
    <text evidence="1">Belongs to the metallo-beta-lactamase superfamily. Class-B beta-lactamase family.</text>
</comment>
<protein>
    <submittedName>
        <fullName evidence="4">MBL fold metallo-hydrolase</fullName>
    </submittedName>
</protein>
<dbReference type="InterPro" id="IPR001279">
    <property type="entry name" value="Metallo-B-lactamas"/>
</dbReference>
<evidence type="ECO:0000313" key="4">
    <source>
        <dbReference type="EMBL" id="QGG81286.1"/>
    </source>
</evidence>
<dbReference type="GO" id="GO:0016787">
    <property type="term" value="F:hydrolase activity"/>
    <property type="evidence" value="ECO:0007669"/>
    <property type="project" value="UniProtKB-KW"/>
</dbReference>
<organism evidence="4 5">
    <name type="scientific">Litorivicinus lipolyticus</name>
    <dbReference type="NCBI Taxonomy" id="418701"/>
    <lineage>
        <taxon>Bacteria</taxon>
        <taxon>Pseudomonadati</taxon>
        <taxon>Pseudomonadota</taxon>
        <taxon>Gammaproteobacteria</taxon>
        <taxon>Oceanospirillales</taxon>
        <taxon>Litorivicinaceae</taxon>
        <taxon>Litorivicinus</taxon>
    </lineage>
</organism>
<evidence type="ECO:0000259" key="3">
    <source>
        <dbReference type="SMART" id="SM00849"/>
    </source>
</evidence>
<dbReference type="Gene3D" id="3.60.15.10">
    <property type="entry name" value="Ribonuclease Z/Hydroxyacylglutathione hydrolase-like"/>
    <property type="match status" value="1"/>
</dbReference>
<dbReference type="OrthoDB" id="9791096at2"/>
<dbReference type="Proteomes" id="UP000388235">
    <property type="component" value="Chromosome"/>
</dbReference>
<dbReference type="PANTHER" id="PTHR42951">
    <property type="entry name" value="METALLO-BETA-LACTAMASE DOMAIN-CONTAINING"/>
    <property type="match status" value="1"/>
</dbReference>